<dbReference type="AlphaFoldDB" id="R7YVD2"/>
<evidence type="ECO:0008006" key="4">
    <source>
        <dbReference type="Google" id="ProtNLM"/>
    </source>
</evidence>
<name>R7YVD2_CONA1</name>
<dbReference type="RefSeq" id="XP_007781125.1">
    <property type="nucleotide sequence ID" value="XM_007782935.1"/>
</dbReference>
<feature type="compositionally biased region" description="Basic and acidic residues" evidence="1">
    <location>
        <begin position="494"/>
        <end position="506"/>
    </location>
</feature>
<accession>R7YVD2</accession>
<dbReference type="HOGENOM" id="CLU_538618_0_0_1"/>
<reference evidence="3" key="1">
    <citation type="submission" date="2012-06" db="EMBL/GenBank/DDBJ databases">
        <title>The genome sequence of Coniosporium apollinis CBS 100218.</title>
        <authorList>
            <consortium name="The Broad Institute Genome Sequencing Platform"/>
            <person name="Cuomo C."/>
            <person name="Gorbushina A."/>
            <person name="Noack S."/>
            <person name="Walker B."/>
            <person name="Young S.K."/>
            <person name="Zeng Q."/>
            <person name="Gargeya S."/>
            <person name="Fitzgerald M."/>
            <person name="Haas B."/>
            <person name="Abouelleil A."/>
            <person name="Alvarado L."/>
            <person name="Arachchi H.M."/>
            <person name="Berlin A.M."/>
            <person name="Chapman S.B."/>
            <person name="Goldberg J."/>
            <person name="Griggs A."/>
            <person name="Gujja S."/>
            <person name="Hansen M."/>
            <person name="Howarth C."/>
            <person name="Imamovic A."/>
            <person name="Larimer J."/>
            <person name="McCowan C."/>
            <person name="Montmayeur A."/>
            <person name="Murphy C."/>
            <person name="Neiman D."/>
            <person name="Pearson M."/>
            <person name="Priest M."/>
            <person name="Roberts A."/>
            <person name="Saif S."/>
            <person name="Shea T."/>
            <person name="Sisk P."/>
            <person name="Sykes S."/>
            <person name="Wortman J."/>
            <person name="Nusbaum C."/>
            <person name="Birren B."/>
        </authorList>
    </citation>
    <scope>NUCLEOTIDE SEQUENCE [LARGE SCALE GENOMIC DNA]</scope>
    <source>
        <strain evidence="3">CBS 100218</strain>
    </source>
</reference>
<evidence type="ECO:0000256" key="1">
    <source>
        <dbReference type="SAM" id="MobiDB-lite"/>
    </source>
</evidence>
<feature type="region of interest" description="Disordered" evidence="1">
    <location>
        <begin position="407"/>
        <end position="506"/>
    </location>
</feature>
<dbReference type="GeneID" id="19902358"/>
<dbReference type="Proteomes" id="UP000016924">
    <property type="component" value="Unassembled WGS sequence"/>
</dbReference>
<feature type="region of interest" description="Disordered" evidence="1">
    <location>
        <begin position="1"/>
        <end position="23"/>
    </location>
</feature>
<dbReference type="OrthoDB" id="3647690at2759"/>
<feature type="region of interest" description="Disordered" evidence="1">
    <location>
        <begin position="242"/>
        <end position="348"/>
    </location>
</feature>
<feature type="compositionally biased region" description="Basic and acidic residues" evidence="1">
    <location>
        <begin position="471"/>
        <end position="484"/>
    </location>
</feature>
<evidence type="ECO:0000313" key="3">
    <source>
        <dbReference type="Proteomes" id="UP000016924"/>
    </source>
</evidence>
<gene>
    <name evidence="2" type="ORF">W97_05047</name>
</gene>
<protein>
    <recommendedName>
        <fullName evidence="4">Chromo domain-containing protein</fullName>
    </recommendedName>
</protein>
<dbReference type="EMBL" id="JH767576">
    <property type="protein sequence ID" value="EON65808.1"/>
    <property type="molecule type" value="Genomic_DNA"/>
</dbReference>
<keyword evidence="3" id="KW-1185">Reference proteome</keyword>
<feature type="compositionally biased region" description="Acidic residues" evidence="1">
    <location>
        <begin position="245"/>
        <end position="265"/>
    </location>
</feature>
<feature type="compositionally biased region" description="Acidic residues" evidence="1">
    <location>
        <begin position="422"/>
        <end position="461"/>
    </location>
</feature>
<evidence type="ECO:0000313" key="2">
    <source>
        <dbReference type="EMBL" id="EON65808.1"/>
    </source>
</evidence>
<proteinExistence type="predicted"/>
<feature type="compositionally biased region" description="Acidic residues" evidence="1">
    <location>
        <begin position="281"/>
        <end position="291"/>
    </location>
</feature>
<organism evidence="2 3">
    <name type="scientific">Coniosporium apollinis (strain CBS 100218)</name>
    <name type="common">Rock-inhabiting black yeast</name>
    <dbReference type="NCBI Taxonomy" id="1168221"/>
    <lineage>
        <taxon>Eukaryota</taxon>
        <taxon>Fungi</taxon>
        <taxon>Dikarya</taxon>
        <taxon>Ascomycota</taxon>
        <taxon>Pezizomycotina</taxon>
        <taxon>Dothideomycetes</taxon>
        <taxon>Dothideomycetes incertae sedis</taxon>
        <taxon>Coniosporium</taxon>
    </lineage>
</organism>
<sequence>MGSSNGRSPTPPQDFSGWPAPAILGANDDLMDVDMASPLNSPIVQPTYEQVLAATAGRSVQVSTNQDDGASAFVHAGSADLTLEVASQDEGVPPSRWAGSQFQDGEALIVSEGMEVFQPGAQETPIVVDSPEVSYASHFFSPDPNFGNIGYPQAGYSEYADTRPPPIWGRTTPRQVSPDVGNPDATKVPLSLILNSSPEQDTAQQQVTAPKQLIHHTIHRTPGGWLLQEPVQLPLNQAIYVSSDSESDNDSEEDQGEDAEQEDAGTQDPPSPPANSSASSTDEDTEMEVDGLDVIQAYFDNGTDLAPSSPEFGPLSFSTEFVDHDSDDEMEDVPRDSDGNGLTEWGPADWMNTAENFEHTEGDSMYDGPPDLAWMNVVLPGEQTHGAEYESDSSELTEVDDETLRFMCPVKTDAQDARSEDPNDEEPEESDADSDADADAEGVDDDEVMPVDKILEEDEEGYLLQWPADPETGKKPKPTWEPHNHATAALVAEWEEKKRNRGRYTE</sequence>